<keyword evidence="6 8" id="KW-0057">Aromatic amino acid biosynthesis</keyword>
<dbReference type="InterPro" id="IPR013708">
    <property type="entry name" value="Shikimate_DH-bd_N"/>
</dbReference>
<feature type="binding site" evidence="8">
    <location>
        <position position="248"/>
    </location>
    <ligand>
        <name>shikimate</name>
        <dbReference type="ChEBI" id="CHEBI:36208"/>
    </ligand>
</feature>
<dbReference type="GO" id="GO:0005829">
    <property type="term" value="C:cytosol"/>
    <property type="evidence" value="ECO:0007669"/>
    <property type="project" value="TreeGrafter"/>
</dbReference>
<name>A0A2P7AZ58_9HYPH</name>
<evidence type="ECO:0000313" key="12">
    <source>
        <dbReference type="EMBL" id="PSH59498.1"/>
    </source>
</evidence>
<dbReference type="CDD" id="cd01065">
    <property type="entry name" value="NAD_bind_Shikimate_DH"/>
    <property type="match status" value="1"/>
</dbReference>
<dbReference type="SUPFAM" id="SSF53223">
    <property type="entry name" value="Aminoacid dehydrogenase-like, N-terminal domain"/>
    <property type="match status" value="1"/>
</dbReference>
<feature type="binding site" evidence="8">
    <location>
        <position position="64"/>
    </location>
    <ligand>
        <name>shikimate</name>
        <dbReference type="ChEBI" id="CHEBI:36208"/>
    </ligand>
</feature>
<keyword evidence="13" id="KW-1185">Reference proteome</keyword>
<comment type="subunit">
    <text evidence="8">Homodimer.</text>
</comment>
<feature type="binding site" evidence="8">
    <location>
        <position position="218"/>
    </location>
    <ligand>
        <name>NADP(+)</name>
        <dbReference type="ChEBI" id="CHEBI:58349"/>
    </ligand>
</feature>
<comment type="pathway">
    <text evidence="1 8">Metabolic intermediate biosynthesis; chorismate biosynthesis; chorismate from D-erythrose 4-phosphate and phosphoenolpyruvate: step 4/7.</text>
</comment>
<feature type="binding site" evidence="8">
    <location>
        <position position="104"/>
    </location>
    <ligand>
        <name>shikimate</name>
        <dbReference type="ChEBI" id="CHEBI:36208"/>
    </ligand>
</feature>
<dbReference type="InterPro" id="IPR046346">
    <property type="entry name" value="Aminoacid_DH-like_N_sf"/>
</dbReference>
<evidence type="ECO:0000256" key="2">
    <source>
        <dbReference type="ARBA" id="ARBA00012962"/>
    </source>
</evidence>
<dbReference type="HAMAP" id="MF_00222">
    <property type="entry name" value="Shikimate_DH_AroE"/>
    <property type="match status" value="1"/>
</dbReference>
<dbReference type="InterPro" id="IPR041121">
    <property type="entry name" value="SDH_C"/>
</dbReference>
<sequence length="285" mass="31191">MGEILKAFVTGSPIRHSRSPLIHNYWLRKYGLQGSYEAIETVPSDFTDFVRGMRSNGYVGGNVTLPHKEVVFLLSEKHDAAAEEIGAVNTLWFEDGVLWGGNTDAQGFLANLDSAIPGWDQRKTALVLGAGGASRAVVYGLKQRGFGAIRVVNRTVERAQDLADRFGRGVSAHDWQAVPDLLHDSTLLVNTTSLGMEGKDELAMDLSGVDRRTLVTDVVYIPLETPLLKASREYGLSTVDGLGMLLHQAVPAFERWFGIRPEVTPELRELILADMARSSAIGKTK</sequence>
<dbReference type="SUPFAM" id="SSF51735">
    <property type="entry name" value="NAD(P)-binding Rossmann-fold domains"/>
    <property type="match status" value="1"/>
</dbReference>
<comment type="similarity">
    <text evidence="8">Belongs to the shikimate dehydrogenase family.</text>
</comment>
<feature type="binding site" evidence="8">
    <location>
        <begin position="17"/>
        <end position="19"/>
    </location>
    <ligand>
        <name>shikimate</name>
        <dbReference type="ChEBI" id="CHEBI:36208"/>
    </ligand>
</feature>
<dbReference type="GO" id="GO:0009073">
    <property type="term" value="P:aromatic amino acid family biosynthetic process"/>
    <property type="evidence" value="ECO:0007669"/>
    <property type="project" value="UniProtKB-KW"/>
</dbReference>
<dbReference type="GO" id="GO:0019632">
    <property type="term" value="P:shikimate metabolic process"/>
    <property type="evidence" value="ECO:0007669"/>
    <property type="project" value="InterPro"/>
</dbReference>
<keyword evidence="4 8" id="KW-0521">NADP</keyword>
<protein>
    <recommendedName>
        <fullName evidence="2 8">Shikimate dehydrogenase (NADP(+))</fullName>
        <shortName evidence="8">SDH</shortName>
        <ecNumber evidence="2 8">1.1.1.25</ecNumber>
    </recommendedName>
</protein>
<evidence type="ECO:0000256" key="6">
    <source>
        <dbReference type="ARBA" id="ARBA00023141"/>
    </source>
</evidence>
<dbReference type="Gene3D" id="3.40.50.720">
    <property type="entry name" value="NAD(P)-binding Rossmann-like Domain"/>
    <property type="match status" value="1"/>
</dbReference>
<feature type="binding site" evidence="8">
    <location>
        <position position="241"/>
    </location>
    <ligand>
        <name>NADP(+)</name>
        <dbReference type="ChEBI" id="CHEBI:58349"/>
    </ligand>
</feature>
<comment type="function">
    <text evidence="8">Involved in the biosynthesis of the chorismate, which leads to the biosynthesis of aromatic amino acids. Catalyzes the reversible NADPH linked reduction of 3-dehydroshikimate (DHSA) to yield shikimate (SA).</text>
</comment>
<feature type="domain" description="Shikimate dehydrogenase substrate binding N-terminal" evidence="10">
    <location>
        <begin position="9"/>
        <end position="91"/>
    </location>
</feature>
<dbReference type="AlphaFoldDB" id="A0A2P7AZ58"/>
<dbReference type="Proteomes" id="UP000241158">
    <property type="component" value="Unassembled WGS sequence"/>
</dbReference>
<evidence type="ECO:0000259" key="11">
    <source>
        <dbReference type="Pfam" id="PF18317"/>
    </source>
</evidence>
<dbReference type="InterPro" id="IPR011342">
    <property type="entry name" value="Shikimate_DH"/>
</dbReference>
<dbReference type="NCBIfam" id="NF001312">
    <property type="entry name" value="PRK00258.1-4"/>
    <property type="match status" value="1"/>
</dbReference>
<evidence type="ECO:0000313" key="13">
    <source>
        <dbReference type="Proteomes" id="UP000241158"/>
    </source>
</evidence>
<keyword evidence="5 8" id="KW-0560">Oxidoreductase</keyword>
<keyword evidence="3 8" id="KW-0028">Amino-acid biosynthesis</keyword>
<reference evidence="13" key="1">
    <citation type="submission" date="2017-11" db="EMBL/GenBank/DDBJ databases">
        <authorList>
            <person name="Kuznetsova I."/>
            <person name="Sazanova A."/>
            <person name="Chirak E."/>
            <person name="Safronova V."/>
            <person name="Willems A."/>
        </authorList>
    </citation>
    <scope>NUCLEOTIDE SEQUENCE [LARGE SCALE GENOMIC DNA]</scope>
    <source>
        <strain evidence="13">PEPV15</strain>
    </source>
</reference>
<feature type="binding site" evidence="8">
    <location>
        <position position="220"/>
    </location>
    <ligand>
        <name>shikimate</name>
        <dbReference type="ChEBI" id="CHEBI:36208"/>
    </ligand>
</feature>
<evidence type="ECO:0000259" key="10">
    <source>
        <dbReference type="Pfam" id="PF08501"/>
    </source>
</evidence>
<dbReference type="EMBL" id="PGGN01000001">
    <property type="protein sequence ID" value="PSH59498.1"/>
    <property type="molecule type" value="Genomic_DNA"/>
</dbReference>
<evidence type="ECO:0000256" key="7">
    <source>
        <dbReference type="ARBA" id="ARBA00049442"/>
    </source>
</evidence>
<feature type="binding site" evidence="8">
    <location>
        <begin position="153"/>
        <end position="158"/>
    </location>
    <ligand>
        <name>NADP(+)</name>
        <dbReference type="ChEBI" id="CHEBI:58349"/>
    </ligand>
</feature>
<dbReference type="Pfam" id="PF18317">
    <property type="entry name" value="SDH_C"/>
    <property type="match status" value="1"/>
</dbReference>
<feature type="binding site" evidence="8">
    <location>
        <begin position="129"/>
        <end position="133"/>
    </location>
    <ligand>
        <name>NADP(+)</name>
        <dbReference type="ChEBI" id="CHEBI:58349"/>
    </ligand>
</feature>
<dbReference type="OrthoDB" id="9792692at2"/>
<feature type="domain" description="SDH C-terminal" evidence="11">
    <location>
        <begin position="241"/>
        <end position="263"/>
    </location>
</feature>
<evidence type="ECO:0000256" key="4">
    <source>
        <dbReference type="ARBA" id="ARBA00022857"/>
    </source>
</evidence>
<dbReference type="Pfam" id="PF01488">
    <property type="entry name" value="Shikimate_DH"/>
    <property type="match status" value="1"/>
</dbReference>
<dbReference type="Pfam" id="PF08501">
    <property type="entry name" value="Shikimate_dh_N"/>
    <property type="match status" value="1"/>
</dbReference>
<dbReference type="GO" id="GO:0009423">
    <property type="term" value="P:chorismate biosynthetic process"/>
    <property type="evidence" value="ECO:0007669"/>
    <property type="project" value="UniProtKB-UniRule"/>
</dbReference>
<accession>A0A2P7AZ58</accession>
<dbReference type="GO" id="GO:0004764">
    <property type="term" value="F:shikimate 3-dehydrogenase (NADP+) activity"/>
    <property type="evidence" value="ECO:0007669"/>
    <property type="project" value="UniProtKB-UniRule"/>
</dbReference>
<organism evidence="12 13">
    <name type="scientific">Phyllobacterium endophyticum</name>
    <dbReference type="NCBI Taxonomy" id="1149773"/>
    <lineage>
        <taxon>Bacteria</taxon>
        <taxon>Pseudomonadati</taxon>
        <taxon>Pseudomonadota</taxon>
        <taxon>Alphaproteobacteria</taxon>
        <taxon>Hyphomicrobiales</taxon>
        <taxon>Phyllobacteriaceae</taxon>
        <taxon>Phyllobacterium</taxon>
    </lineage>
</organism>
<dbReference type="InterPro" id="IPR022893">
    <property type="entry name" value="Shikimate_DH_fam"/>
</dbReference>
<dbReference type="PANTHER" id="PTHR21089">
    <property type="entry name" value="SHIKIMATE DEHYDROGENASE"/>
    <property type="match status" value="1"/>
</dbReference>
<feature type="binding site" evidence="8">
    <location>
        <position position="89"/>
    </location>
    <ligand>
        <name>shikimate</name>
        <dbReference type="ChEBI" id="CHEBI:36208"/>
    </ligand>
</feature>
<dbReference type="GO" id="GO:0050661">
    <property type="term" value="F:NADP binding"/>
    <property type="evidence" value="ECO:0007669"/>
    <property type="project" value="InterPro"/>
</dbReference>
<evidence type="ECO:0000256" key="3">
    <source>
        <dbReference type="ARBA" id="ARBA00022605"/>
    </source>
</evidence>
<comment type="caution">
    <text evidence="12">The sequence shown here is derived from an EMBL/GenBank/DDBJ whole genome shotgun (WGS) entry which is preliminary data.</text>
</comment>
<dbReference type="UniPathway" id="UPA00053">
    <property type="reaction ID" value="UER00087"/>
</dbReference>
<feature type="domain" description="Quinate/shikimate 5-dehydrogenase/glutamyl-tRNA reductase" evidence="9">
    <location>
        <begin position="122"/>
        <end position="193"/>
    </location>
</feature>
<dbReference type="InterPro" id="IPR006151">
    <property type="entry name" value="Shikm_DH/Glu-tRNA_Rdtase"/>
</dbReference>
<comment type="caution">
    <text evidence="8">Lacks conserved residue(s) required for the propagation of feature annotation.</text>
</comment>
<dbReference type="PANTHER" id="PTHR21089:SF1">
    <property type="entry name" value="BIFUNCTIONAL 3-DEHYDROQUINATE DEHYDRATASE_SHIKIMATE DEHYDROGENASE, CHLOROPLASTIC"/>
    <property type="match status" value="1"/>
</dbReference>
<evidence type="ECO:0000256" key="1">
    <source>
        <dbReference type="ARBA" id="ARBA00004871"/>
    </source>
</evidence>
<dbReference type="RefSeq" id="WP_106714799.1">
    <property type="nucleotide sequence ID" value="NZ_JACHXT010000002.1"/>
</dbReference>
<dbReference type="Gene3D" id="3.40.50.10860">
    <property type="entry name" value="Leucine Dehydrogenase, chain A, domain 1"/>
    <property type="match status" value="1"/>
</dbReference>
<comment type="catalytic activity">
    <reaction evidence="7 8">
        <text>shikimate + NADP(+) = 3-dehydroshikimate + NADPH + H(+)</text>
        <dbReference type="Rhea" id="RHEA:17737"/>
        <dbReference type="ChEBI" id="CHEBI:15378"/>
        <dbReference type="ChEBI" id="CHEBI:16630"/>
        <dbReference type="ChEBI" id="CHEBI:36208"/>
        <dbReference type="ChEBI" id="CHEBI:57783"/>
        <dbReference type="ChEBI" id="CHEBI:58349"/>
        <dbReference type="EC" id="1.1.1.25"/>
    </reaction>
</comment>
<dbReference type="InterPro" id="IPR036291">
    <property type="entry name" value="NAD(P)-bd_dom_sf"/>
</dbReference>
<gene>
    <name evidence="8" type="primary">aroE</name>
    <name evidence="12" type="ORF">CU100_01540</name>
</gene>
<proteinExistence type="inferred from homology"/>
<evidence type="ECO:0000259" key="9">
    <source>
        <dbReference type="Pfam" id="PF01488"/>
    </source>
</evidence>
<evidence type="ECO:0000256" key="8">
    <source>
        <dbReference type="HAMAP-Rule" id="MF_00222"/>
    </source>
</evidence>
<dbReference type="EC" id="1.1.1.25" evidence="2 8"/>
<evidence type="ECO:0000256" key="5">
    <source>
        <dbReference type="ARBA" id="ARBA00023002"/>
    </source>
</evidence>
<dbReference type="NCBIfam" id="TIGR00507">
    <property type="entry name" value="aroE"/>
    <property type="match status" value="1"/>
</dbReference>
<dbReference type="GO" id="GO:0008652">
    <property type="term" value="P:amino acid biosynthetic process"/>
    <property type="evidence" value="ECO:0007669"/>
    <property type="project" value="UniProtKB-KW"/>
</dbReference>
<feature type="active site" description="Proton acceptor" evidence="8">
    <location>
        <position position="68"/>
    </location>
</feature>